<dbReference type="Gene3D" id="3.10.105.10">
    <property type="entry name" value="Dipeptide-binding Protein, Domain 3"/>
    <property type="match status" value="2"/>
</dbReference>
<dbReference type="GeneID" id="39852684"/>
<evidence type="ECO:0000256" key="2">
    <source>
        <dbReference type="ARBA" id="ARBA00022448"/>
    </source>
</evidence>
<dbReference type="CDD" id="cd00995">
    <property type="entry name" value="PBP2_NikA_DppA_OppA_like"/>
    <property type="match status" value="1"/>
</dbReference>
<dbReference type="Pfam" id="PF00496">
    <property type="entry name" value="SBP_bac_5"/>
    <property type="match status" value="1"/>
</dbReference>
<dbReference type="GO" id="GO:0015833">
    <property type="term" value="P:peptide transport"/>
    <property type="evidence" value="ECO:0007669"/>
    <property type="project" value="TreeGrafter"/>
</dbReference>
<dbReference type="SUPFAM" id="SSF53850">
    <property type="entry name" value="Periplasmic binding protein-like II"/>
    <property type="match status" value="2"/>
</dbReference>
<feature type="domain" description="Solute-binding protein family 5" evidence="4">
    <location>
        <begin position="273"/>
        <end position="593"/>
    </location>
</feature>
<keyword evidence="6" id="KW-0614">Plasmid</keyword>
<sequence>MDERRSGPDRETDGDSAGGISRRAALASAVGVTVSTSGCLRQARSIINRDDIEPLSLTITTLPADGDRESIRLAREIAATLEAVGIDVSIEMRANEEFLRAVLINHDFDLCVGRHPGGTDPDFLYETLHSLYADEAGWQNPFGFTNLLVDDLLEAQRDADGDERREAVTSMLEALAIEQPFVPICTPLEQRLVRDDRFDGWSAGHLATRTGYLGLEPQTDDSAEQLRAVHMDARPSQNLNPLNAEYRDRGTFTDLLYDSLAADRIDAAGNRSLEPWLADDWEWTDESTLVVSLRPDCQFHDEKPLTADDVAFTYRLLEDTALGDSTSPTPPPRYRGRVTAIDEIDIRDETTLEITVVTGQEVGEQALTVPILPEHRWAERAAAATVPGVRVAQGTTDAVVTNNLPPVGSGPFQYHDHAEREHVTFERFDDHFTLREGVDLPEPTVDTIRIGIDPRSTSAMQLIEANDADVTSSPLESYVIDDVEETDAVRLLESPTWTFYLLGFNARSAPFGNPRFRQVIAQLIDKAWLVEEVFHGYATPVATPVTDEWTPDDLAWDGDDPVSPFLGSGGDVDVEAARTAFEEAGFRYDADGNLRVRQ</sequence>
<evidence type="ECO:0000256" key="3">
    <source>
        <dbReference type="ARBA" id="ARBA00022729"/>
    </source>
</evidence>
<comment type="similarity">
    <text evidence="1">Belongs to the bacterial solute-binding protein 5 family.</text>
</comment>
<evidence type="ECO:0000313" key="6">
    <source>
        <dbReference type="EMBL" id="QCC55997.1"/>
    </source>
</evidence>
<dbReference type="Proteomes" id="UP000296822">
    <property type="component" value="Chromosome"/>
</dbReference>
<gene>
    <name evidence="5" type="ORF">DV706_01720</name>
    <name evidence="6" type="ORF">DV706_15550</name>
</gene>
<protein>
    <submittedName>
        <fullName evidence="5">ABC transporter substrate-binding protein</fullName>
    </submittedName>
</protein>
<reference evidence="5 7" key="1">
    <citation type="journal article" date="2019" name="Nat. Commun.">
        <title>A new type of DNA phosphorothioation-based antiviral system in archaea.</title>
        <authorList>
            <person name="Xiong L."/>
            <person name="Liu S."/>
            <person name="Chen S."/>
            <person name="Xiao Y."/>
            <person name="Zhu B."/>
            <person name="Gao Y."/>
            <person name="Zhang Y."/>
            <person name="Chen B."/>
            <person name="Luo J."/>
            <person name="Deng Z."/>
            <person name="Chen X."/>
            <person name="Wang L."/>
            <person name="Chen S."/>
        </authorList>
    </citation>
    <scope>NUCLEOTIDE SEQUENCE [LARGE SCALE GENOMIC DNA]</scope>
    <source>
        <strain evidence="5 7">JCM 10635</strain>
        <plasmid evidence="6 7">unnamed1</plasmid>
    </source>
</reference>
<dbReference type="PANTHER" id="PTHR30290:SF9">
    <property type="entry name" value="OLIGOPEPTIDE-BINDING PROTEIN APPA"/>
    <property type="match status" value="1"/>
</dbReference>
<keyword evidence="3" id="KW-0732">Signal</keyword>
<proteinExistence type="inferred from homology"/>
<geneLocation type="plasmid" evidence="6">
    <name>unnamed1</name>
</geneLocation>
<keyword evidence="2" id="KW-0813">Transport</keyword>
<dbReference type="Gene3D" id="3.40.190.10">
    <property type="entry name" value="Periplasmic binding protein-like II"/>
    <property type="match status" value="1"/>
</dbReference>
<dbReference type="RefSeq" id="WP_006068016.1">
    <property type="nucleotide sequence ID" value="NZ_CP031305.1"/>
</dbReference>
<evidence type="ECO:0000259" key="4">
    <source>
        <dbReference type="Pfam" id="PF00496"/>
    </source>
</evidence>
<dbReference type="AlphaFoldDB" id="A0A4D6HH68"/>
<dbReference type="EMBL" id="CP031306">
    <property type="protein sequence ID" value="QCC55997.1"/>
    <property type="molecule type" value="Genomic_DNA"/>
</dbReference>
<dbReference type="InterPro" id="IPR039424">
    <property type="entry name" value="SBP_5"/>
</dbReference>
<name>A0A4D6HH68_9EURY</name>
<dbReference type="PANTHER" id="PTHR30290">
    <property type="entry name" value="PERIPLASMIC BINDING COMPONENT OF ABC TRANSPORTER"/>
    <property type="match status" value="1"/>
</dbReference>
<organism evidence="5 7">
    <name type="scientific">Natronorubrum bangense</name>
    <dbReference type="NCBI Taxonomy" id="61858"/>
    <lineage>
        <taxon>Archaea</taxon>
        <taxon>Methanobacteriati</taxon>
        <taxon>Methanobacteriota</taxon>
        <taxon>Stenosarchaea group</taxon>
        <taxon>Halobacteria</taxon>
        <taxon>Halobacteriales</taxon>
        <taxon>Natrialbaceae</taxon>
        <taxon>Natronorubrum</taxon>
    </lineage>
</organism>
<accession>A0A4D6HH68</accession>
<evidence type="ECO:0000256" key="1">
    <source>
        <dbReference type="ARBA" id="ARBA00005695"/>
    </source>
</evidence>
<dbReference type="KEGG" id="nbg:DV706_15550"/>
<dbReference type="Proteomes" id="UP000296822">
    <property type="component" value="Plasmid unnamed1"/>
</dbReference>
<dbReference type="EMBL" id="CP031305">
    <property type="protein sequence ID" value="QCC53309.1"/>
    <property type="molecule type" value="Genomic_DNA"/>
</dbReference>
<evidence type="ECO:0000313" key="7">
    <source>
        <dbReference type="Proteomes" id="UP000296822"/>
    </source>
</evidence>
<dbReference type="KEGG" id="nbg:DV706_01720"/>
<evidence type="ECO:0000313" key="5">
    <source>
        <dbReference type="EMBL" id="QCC53309.1"/>
    </source>
</evidence>
<dbReference type="InterPro" id="IPR000914">
    <property type="entry name" value="SBP_5_dom"/>
</dbReference>
<dbReference type="GO" id="GO:1904680">
    <property type="term" value="F:peptide transmembrane transporter activity"/>
    <property type="evidence" value="ECO:0007669"/>
    <property type="project" value="TreeGrafter"/>
</dbReference>